<evidence type="ECO:0000313" key="2">
    <source>
        <dbReference type="Proteomes" id="UP000886885"/>
    </source>
</evidence>
<comment type="caution">
    <text evidence="1">The sequence shown here is derived from an EMBL/GenBank/DDBJ whole genome shotgun (WGS) entry which is preliminary data.</text>
</comment>
<dbReference type="EMBL" id="JAAWWB010000027">
    <property type="protein sequence ID" value="KAG6749196.1"/>
    <property type="molecule type" value="Genomic_DNA"/>
</dbReference>
<name>A0A8X8C574_POPTO</name>
<organism evidence="1 2">
    <name type="scientific">Populus tomentosa</name>
    <name type="common">Chinese white poplar</name>
    <dbReference type="NCBI Taxonomy" id="118781"/>
    <lineage>
        <taxon>Eukaryota</taxon>
        <taxon>Viridiplantae</taxon>
        <taxon>Streptophyta</taxon>
        <taxon>Embryophyta</taxon>
        <taxon>Tracheophyta</taxon>
        <taxon>Spermatophyta</taxon>
        <taxon>Magnoliopsida</taxon>
        <taxon>eudicotyledons</taxon>
        <taxon>Gunneridae</taxon>
        <taxon>Pentapetalae</taxon>
        <taxon>rosids</taxon>
        <taxon>fabids</taxon>
        <taxon>Malpighiales</taxon>
        <taxon>Salicaceae</taxon>
        <taxon>Saliceae</taxon>
        <taxon>Populus</taxon>
    </lineage>
</organism>
<proteinExistence type="predicted"/>
<reference evidence="1" key="1">
    <citation type="journal article" date="2020" name="bioRxiv">
        <title>Hybrid origin of Populus tomentosa Carr. identified through genome sequencing and phylogenomic analysis.</title>
        <authorList>
            <person name="An X."/>
            <person name="Gao K."/>
            <person name="Chen Z."/>
            <person name="Li J."/>
            <person name="Yang X."/>
            <person name="Yang X."/>
            <person name="Zhou J."/>
            <person name="Guo T."/>
            <person name="Zhao T."/>
            <person name="Huang S."/>
            <person name="Miao D."/>
            <person name="Khan W.U."/>
            <person name="Rao P."/>
            <person name="Ye M."/>
            <person name="Lei B."/>
            <person name="Liao W."/>
            <person name="Wang J."/>
            <person name="Ji L."/>
            <person name="Li Y."/>
            <person name="Guo B."/>
            <person name="Mustafa N.S."/>
            <person name="Li S."/>
            <person name="Yun Q."/>
            <person name="Keller S.R."/>
            <person name="Mao J."/>
            <person name="Zhang R."/>
            <person name="Strauss S.H."/>
        </authorList>
    </citation>
    <scope>NUCLEOTIDE SEQUENCE</scope>
    <source>
        <strain evidence="1">GM15</strain>
        <tissue evidence="1">Leaf</tissue>
    </source>
</reference>
<sequence>MDTMKVYFLSKVDGSKSAINEGPLQEKANQLLPNQKLAASAERQIRIAKLHQDDARKLCNHASRDKTRQNGAAHV</sequence>
<gene>
    <name evidence="1" type="ORF">POTOM_046239</name>
</gene>
<dbReference type="Proteomes" id="UP000886885">
    <property type="component" value="Chromosome 14A"/>
</dbReference>
<evidence type="ECO:0000313" key="1">
    <source>
        <dbReference type="EMBL" id="KAG6749196.1"/>
    </source>
</evidence>
<keyword evidence="2" id="KW-1185">Reference proteome</keyword>
<accession>A0A8X8C574</accession>
<dbReference type="AlphaFoldDB" id="A0A8X8C574"/>
<protein>
    <submittedName>
        <fullName evidence="1">Uncharacterized protein</fullName>
    </submittedName>
</protein>